<evidence type="ECO:0000313" key="7">
    <source>
        <dbReference type="Proteomes" id="UP000264702"/>
    </source>
</evidence>
<feature type="domain" description="IclR-ED" evidence="5">
    <location>
        <begin position="75"/>
        <end position="257"/>
    </location>
</feature>
<dbReference type="GO" id="GO:0003677">
    <property type="term" value="F:DNA binding"/>
    <property type="evidence" value="ECO:0007669"/>
    <property type="project" value="UniProtKB-KW"/>
</dbReference>
<dbReference type="PANTHER" id="PTHR30136">
    <property type="entry name" value="HELIX-TURN-HELIX TRANSCRIPTIONAL REGULATOR, ICLR FAMILY"/>
    <property type="match status" value="1"/>
</dbReference>
<sequence>MQTKDNPRAPYIQSLDRGLEILQLVGRSKRSISIAELADLLGIDRSSAFRFAVTLRRRGFLSCQPGKKDFLLGPSMWALAREYDWSKLLVDIAHPDLSLLATQINETAHLAVREGKSVLFIDSAHASRVIAAVGRTGELHPLHCTAHGKAILADADEGELRALLGLSPLRKYTKNTITTIGALAENCAAIQEMGYAIDDSEHAEDLRCIAAPIRFNNHVIGSIGISAPVSRLPDSLYSEYGEKVCVIANKIGGLLRNSE</sequence>
<dbReference type="InterPro" id="IPR050707">
    <property type="entry name" value="HTH_MetabolicPath_Reg"/>
</dbReference>
<dbReference type="PROSITE" id="PS51077">
    <property type="entry name" value="HTH_ICLR"/>
    <property type="match status" value="1"/>
</dbReference>
<dbReference type="GO" id="GO:0045892">
    <property type="term" value="P:negative regulation of DNA-templated transcription"/>
    <property type="evidence" value="ECO:0007669"/>
    <property type="project" value="TreeGrafter"/>
</dbReference>
<dbReference type="PANTHER" id="PTHR30136:SF24">
    <property type="entry name" value="HTH-TYPE TRANSCRIPTIONAL REPRESSOR ALLR"/>
    <property type="match status" value="1"/>
</dbReference>
<dbReference type="Pfam" id="PF01614">
    <property type="entry name" value="IclR_C"/>
    <property type="match status" value="1"/>
</dbReference>
<comment type="caution">
    <text evidence="6">The sequence shown here is derived from an EMBL/GenBank/DDBJ whole genome shotgun (WGS) entry which is preliminary data.</text>
</comment>
<dbReference type="SMART" id="SM00346">
    <property type="entry name" value="HTH_ICLR"/>
    <property type="match status" value="1"/>
</dbReference>
<dbReference type="InterPro" id="IPR005471">
    <property type="entry name" value="Tscrpt_reg_IclR_N"/>
</dbReference>
<dbReference type="GO" id="GO:0003700">
    <property type="term" value="F:DNA-binding transcription factor activity"/>
    <property type="evidence" value="ECO:0007669"/>
    <property type="project" value="TreeGrafter"/>
</dbReference>
<dbReference type="EMBL" id="QVQT01000005">
    <property type="protein sequence ID" value="RFU15723.1"/>
    <property type="molecule type" value="Genomic_DNA"/>
</dbReference>
<proteinExistence type="predicted"/>
<dbReference type="InterPro" id="IPR036388">
    <property type="entry name" value="WH-like_DNA-bd_sf"/>
</dbReference>
<dbReference type="Gene3D" id="1.10.10.10">
    <property type="entry name" value="Winged helix-like DNA-binding domain superfamily/Winged helix DNA-binding domain"/>
    <property type="match status" value="1"/>
</dbReference>
<keyword evidence="3" id="KW-0804">Transcription</keyword>
<evidence type="ECO:0000259" key="4">
    <source>
        <dbReference type="PROSITE" id="PS51077"/>
    </source>
</evidence>
<organism evidence="6 7">
    <name type="scientific">Paracidobacterium acidisoli</name>
    <dbReference type="NCBI Taxonomy" id="2303751"/>
    <lineage>
        <taxon>Bacteria</taxon>
        <taxon>Pseudomonadati</taxon>
        <taxon>Acidobacteriota</taxon>
        <taxon>Terriglobia</taxon>
        <taxon>Terriglobales</taxon>
        <taxon>Acidobacteriaceae</taxon>
        <taxon>Paracidobacterium</taxon>
    </lineage>
</organism>
<dbReference type="SUPFAM" id="SSF55781">
    <property type="entry name" value="GAF domain-like"/>
    <property type="match status" value="1"/>
</dbReference>
<dbReference type="AlphaFoldDB" id="A0A372IMC1"/>
<dbReference type="InterPro" id="IPR014757">
    <property type="entry name" value="Tscrpt_reg_IclR_C"/>
</dbReference>
<dbReference type="Gene3D" id="3.30.450.40">
    <property type="match status" value="1"/>
</dbReference>
<reference evidence="6 7" key="1">
    <citation type="submission" date="2018-08" db="EMBL/GenBank/DDBJ databases">
        <title>Acidipila sp. 4G-K13, an acidobacterium isolated from forest soil.</title>
        <authorList>
            <person name="Gao Z.-H."/>
            <person name="Qiu L.-H."/>
        </authorList>
    </citation>
    <scope>NUCLEOTIDE SEQUENCE [LARGE SCALE GENOMIC DNA]</scope>
    <source>
        <strain evidence="6 7">4G-K13</strain>
    </source>
</reference>
<evidence type="ECO:0000256" key="3">
    <source>
        <dbReference type="ARBA" id="ARBA00023163"/>
    </source>
</evidence>
<keyword evidence="7" id="KW-1185">Reference proteome</keyword>
<accession>A0A372IMC1</accession>
<dbReference type="SUPFAM" id="SSF46785">
    <property type="entry name" value="Winged helix' DNA-binding domain"/>
    <property type="match status" value="1"/>
</dbReference>
<dbReference type="InterPro" id="IPR036390">
    <property type="entry name" value="WH_DNA-bd_sf"/>
</dbReference>
<dbReference type="PROSITE" id="PS51078">
    <property type="entry name" value="ICLR_ED"/>
    <property type="match status" value="1"/>
</dbReference>
<gene>
    <name evidence="6" type="ORF">D0Y96_14830</name>
</gene>
<evidence type="ECO:0000259" key="5">
    <source>
        <dbReference type="PROSITE" id="PS51078"/>
    </source>
</evidence>
<dbReference type="Pfam" id="PF09339">
    <property type="entry name" value="HTH_IclR"/>
    <property type="match status" value="1"/>
</dbReference>
<dbReference type="RefSeq" id="WP_117301387.1">
    <property type="nucleotide sequence ID" value="NZ_QVQT02000005.1"/>
</dbReference>
<dbReference type="OrthoDB" id="9778379at2"/>
<feature type="domain" description="HTH iclR-type" evidence="4">
    <location>
        <begin position="12"/>
        <end position="74"/>
    </location>
</feature>
<keyword evidence="2" id="KW-0238">DNA-binding</keyword>
<name>A0A372IMC1_9BACT</name>
<protein>
    <submittedName>
        <fullName evidence="6">IclR family transcriptional regulator</fullName>
    </submittedName>
</protein>
<dbReference type="InterPro" id="IPR029016">
    <property type="entry name" value="GAF-like_dom_sf"/>
</dbReference>
<evidence type="ECO:0000256" key="2">
    <source>
        <dbReference type="ARBA" id="ARBA00023125"/>
    </source>
</evidence>
<evidence type="ECO:0000313" key="6">
    <source>
        <dbReference type="EMBL" id="RFU15723.1"/>
    </source>
</evidence>
<evidence type="ECO:0000256" key="1">
    <source>
        <dbReference type="ARBA" id="ARBA00023015"/>
    </source>
</evidence>
<dbReference type="Proteomes" id="UP000264702">
    <property type="component" value="Unassembled WGS sequence"/>
</dbReference>
<keyword evidence="1" id="KW-0805">Transcription regulation</keyword>